<evidence type="ECO:0000256" key="16">
    <source>
        <dbReference type="ARBA" id="ARBA00034000"/>
    </source>
</evidence>
<dbReference type="InterPro" id="IPR050396">
    <property type="entry name" value="Glycosyltr_51/Transpeptidase"/>
</dbReference>
<keyword evidence="3" id="KW-1003">Cell membrane</keyword>
<dbReference type="InterPro" id="IPR001264">
    <property type="entry name" value="Glyco_trans_51"/>
</dbReference>
<name>A0A3N4GGK3_9LACT</name>
<keyword evidence="11" id="KW-0573">Peptidoglycan synthesis</keyword>
<evidence type="ECO:0000256" key="13">
    <source>
        <dbReference type="ARBA" id="ARBA00023136"/>
    </source>
</evidence>
<dbReference type="EMBL" id="RKMG01000014">
    <property type="protein sequence ID" value="RPA60537.1"/>
    <property type="molecule type" value="Genomic_DNA"/>
</dbReference>
<evidence type="ECO:0000256" key="1">
    <source>
        <dbReference type="ARBA" id="ARBA00007090"/>
    </source>
</evidence>
<evidence type="ECO:0000256" key="19">
    <source>
        <dbReference type="SAM" id="Phobius"/>
    </source>
</evidence>
<keyword evidence="7" id="KW-0808">Transferase</keyword>
<keyword evidence="12 19" id="KW-1133">Transmembrane helix</keyword>
<dbReference type="FunFam" id="1.10.3810.10:FF:000001">
    <property type="entry name" value="Penicillin-binding protein 1A"/>
    <property type="match status" value="1"/>
</dbReference>
<evidence type="ECO:0000256" key="10">
    <source>
        <dbReference type="ARBA" id="ARBA00022960"/>
    </source>
</evidence>
<feature type="compositionally biased region" description="Polar residues" evidence="18">
    <location>
        <begin position="671"/>
        <end position="680"/>
    </location>
</feature>
<dbReference type="Proteomes" id="UP000273977">
    <property type="component" value="Unassembled WGS sequence"/>
</dbReference>
<dbReference type="AlphaFoldDB" id="A0A3N4GGK3"/>
<evidence type="ECO:0000256" key="9">
    <source>
        <dbReference type="ARBA" id="ARBA00022801"/>
    </source>
</evidence>
<dbReference type="NCBIfam" id="TIGR02074">
    <property type="entry name" value="PBP_1a_fam"/>
    <property type="match status" value="1"/>
</dbReference>
<dbReference type="OrthoDB" id="9766909at2"/>
<keyword evidence="15" id="KW-0961">Cell wall biogenesis/degradation</keyword>
<evidence type="ECO:0000259" key="21">
    <source>
        <dbReference type="Pfam" id="PF00912"/>
    </source>
</evidence>
<comment type="similarity">
    <text evidence="1">In the C-terminal section; belongs to the transpeptidase family.</text>
</comment>
<dbReference type="SUPFAM" id="SSF53955">
    <property type="entry name" value="Lysozyme-like"/>
    <property type="match status" value="1"/>
</dbReference>
<dbReference type="GO" id="GO:0009252">
    <property type="term" value="P:peptidoglycan biosynthetic process"/>
    <property type="evidence" value="ECO:0007669"/>
    <property type="project" value="UniProtKB-KW"/>
</dbReference>
<evidence type="ECO:0000256" key="3">
    <source>
        <dbReference type="ARBA" id="ARBA00022475"/>
    </source>
</evidence>
<dbReference type="PANTHER" id="PTHR32282:SF32">
    <property type="entry name" value="PENICILLIN-BINDING PROTEIN 2A"/>
    <property type="match status" value="1"/>
</dbReference>
<organism evidence="22 23">
    <name type="scientific">Aerococcus agrisoli</name>
    <dbReference type="NCBI Taxonomy" id="2487350"/>
    <lineage>
        <taxon>Bacteria</taxon>
        <taxon>Bacillati</taxon>
        <taxon>Bacillota</taxon>
        <taxon>Bacilli</taxon>
        <taxon>Lactobacillales</taxon>
        <taxon>Aerococcaceae</taxon>
        <taxon>Aerococcus</taxon>
    </lineage>
</organism>
<evidence type="ECO:0000259" key="20">
    <source>
        <dbReference type="Pfam" id="PF00905"/>
    </source>
</evidence>
<keyword evidence="9" id="KW-0378">Hydrolase</keyword>
<evidence type="ECO:0000256" key="8">
    <source>
        <dbReference type="ARBA" id="ARBA00022692"/>
    </source>
</evidence>
<dbReference type="Pfam" id="PF00905">
    <property type="entry name" value="Transpeptidase"/>
    <property type="match status" value="1"/>
</dbReference>
<evidence type="ECO:0000256" key="18">
    <source>
        <dbReference type="SAM" id="MobiDB-lite"/>
    </source>
</evidence>
<dbReference type="RefSeq" id="WP_123780055.1">
    <property type="nucleotide sequence ID" value="NZ_RKMG01000014.1"/>
</dbReference>
<evidence type="ECO:0000256" key="7">
    <source>
        <dbReference type="ARBA" id="ARBA00022679"/>
    </source>
</evidence>
<dbReference type="GO" id="GO:0008360">
    <property type="term" value="P:regulation of cell shape"/>
    <property type="evidence" value="ECO:0007669"/>
    <property type="project" value="UniProtKB-KW"/>
</dbReference>
<evidence type="ECO:0000256" key="12">
    <source>
        <dbReference type="ARBA" id="ARBA00022989"/>
    </source>
</evidence>
<dbReference type="GO" id="GO:0006508">
    <property type="term" value="P:proteolysis"/>
    <property type="evidence" value="ECO:0007669"/>
    <property type="project" value="UniProtKB-KW"/>
</dbReference>
<dbReference type="GO" id="GO:0008955">
    <property type="term" value="F:peptidoglycan glycosyltransferase activity"/>
    <property type="evidence" value="ECO:0007669"/>
    <property type="project" value="UniProtKB-EC"/>
</dbReference>
<dbReference type="GO" id="GO:0071555">
    <property type="term" value="P:cell wall organization"/>
    <property type="evidence" value="ECO:0007669"/>
    <property type="project" value="UniProtKB-KW"/>
</dbReference>
<comment type="catalytic activity">
    <reaction evidence="17">
        <text>[GlcNAc-(1-&gt;4)-Mur2Ac(oyl-L-Ala-gamma-D-Glu-L-Lys-D-Ala-D-Ala)](n)-di-trans,octa-cis-undecaprenyl diphosphate + beta-D-GlcNAc-(1-&gt;4)-Mur2Ac(oyl-L-Ala-gamma-D-Glu-L-Lys-D-Ala-D-Ala)-di-trans,octa-cis-undecaprenyl diphosphate = [GlcNAc-(1-&gt;4)-Mur2Ac(oyl-L-Ala-gamma-D-Glu-L-Lys-D-Ala-D-Ala)](n+1)-di-trans,octa-cis-undecaprenyl diphosphate + di-trans,octa-cis-undecaprenyl diphosphate + H(+)</text>
        <dbReference type="Rhea" id="RHEA:23708"/>
        <dbReference type="Rhea" id="RHEA-COMP:9602"/>
        <dbReference type="Rhea" id="RHEA-COMP:9603"/>
        <dbReference type="ChEBI" id="CHEBI:15378"/>
        <dbReference type="ChEBI" id="CHEBI:58405"/>
        <dbReference type="ChEBI" id="CHEBI:60033"/>
        <dbReference type="ChEBI" id="CHEBI:78435"/>
        <dbReference type="EC" id="2.4.99.28"/>
    </reaction>
</comment>
<evidence type="ECO:0000256" key="6">
    <source>
        <dbReference type="ARBA" id="ARBA00022676"/>
    </source>
</evidence>
<keyword evidence="13 19" id="KW-0472">Membrane</keyword>
<evidence type="ECO:0000256" key="15">
    <source>
        <dbReference type="ARBA" id="ARBA00023316"/>
    </source>
</evidence>
<dbReference type="InterPro" id="IPR036950">
    <property type="entry name" value="PBP_transglycosylase"/>
</dbReference>
<proteinExistence type="inferred from homology"/>
<evidence type="ECO:0000256" key="5">
    <source>
        <dbReference type="ARBA" id="ARBA00022670"/>
    </source>
</evidence>
<evidence type="ECO:0000313" key="23">
    <source>
        <dbReference type="Proteomes" id="UP000273977"/>
    </source>
</evidence>
<feature type="transmembrane region" description="Helical" evidence="19">
    <location>
        <begin position="34"/>
        <end position="55"/>
    </location>
</feature>
<dbReference type="InterPro" id="IPR023346">
    <property type="entry name" value="Lysozyme-like_dom_sf"/>
</dbReference>
<dbReference type="Gene3D" id="1.10.3810.10">
    <property type="entry name" value="Biosynthetic peptidoglycan transglycosylase-like"/>
    <property type="match status" value="1"/>
</dbReference>
<keyword evidence="10" id="KW-0133">Cell shape</keyword>
<accession>A0A3N4GGK3</accession>
<gene>
    <name evidence="22" type="ORF">EF384_05515</name>
</gene>
<evidence type="ECO:0000256" key="14">
    <source>
        <dbReference type="ARBA" id="ARBA00023268"/>
    </source>
</evidence>
<comment type="caution">
    <text evidence="22">The sequence shown here is derived from an EMBL/GenBank/DDBJ whole genome shotgun (WGS) entry which is preliminary data.</text>
</comment>
<keyword evidence="14" id="KW-0511">Multifunctional enzyme</keyword>
<dbReference type="InterPro" id="IPR012338">
    <property type="entry name" value="Beta-lactam/transpept-like"/>
</dbReference>
<protein>
    <submittedName>
        <fullName evidence="22">PBP1A family penicillin-binding protein</fullName>
    </submittedName>
</protein>
<keyword evidence="4" id="KW-0121">Carboxypeptidase</keyword>
<dbReference type="PANTHER" id="PTHR32282">
    <property type="entry name" value="BINDING PROTEIN TRANSPEPTIDASE, PUTATIVE-RELATED"/>
    <property type="match status" value="1"/>
</dbReference>
<dbReference type="SUPFAM" id="SSF56601">
    <property type="entry name" value="beta-lactamase/transpeptidase-like"/>
    <property type="match status" value="1"/>
</dbReference>
<sequence>MRNNFESNDHDIYSTDSKDSLWQKFRKLWKKLRLTRWIIFFVLAFGFVFESYLLIGAKTTDISDLPAKLQVTTEFYDQDGTYAGEISNDSGTYVSLDEISTNIQDAVISTEDKRFYSHNGFDIIGIGRAAVGYITSGGIVGGGSTITQQLVKNAFLDNDQSIIRKLKELFLAFEIEKNYTKQEILEMYLNNAYFGNGAYGVEDASQKYFGMSASEVPVEDAAVIAGALKGPTIYNPVDDYDATLERRDTILQLMADNEFLTQEEADAAIATEMVQMNNEIANDAYAYPYYFDAVINEAINKFGLTEEDIMNGNYKIYTNLNQTYQTEMQTAYADTTVFPTSPSGEPAQSASVMMDPTTGGVYATVGGTGEYTFRGYNRGTQISRNPASTIKPLLVYALALENGYTAQSVIPDEVMTYGDGYAPENWNFESVGEILLWDAVAKSKNTSAVWMMNEMGVDASLEQLAKFGIPYVEADKNLTTALGSIENGVSPLQMASAYTAFANEGVRSEGYFITRIEDQQGNVVVEEQEPTQNQAVSAEVAEEMTSILLSVYDEGGTGATIEPEGYEVAGKTGSNESQDSTLGNSDEWDIAYTPDFVLATWYGFDETTEDSYLWYGSTSTSKTAFSAILTPLLQASPGTAFTIESAYAEYNQLQAEEDAASESSSSDESTGENNDSTGNVLDSVIQGAQDFFQGLFGSGE</sequence>
<keyword evidence="5" id="KW-0645">Protease</keyword>
<evidence type="ECO:0000256" key="4">
    <source>
        <dbReference type="ARBA" id="ARBA00022645"/>
    </source>
</evidence>
<dbReference type="Pfam" id="PF00912">
    <property type="entry name" value="Transgly"/>
    <property type="match status" value="1"/>
</dbReference>
<dbReference type="GO" id="GO:0008658">
    <property type="term" value="F:penicillin binding"/>
    <property type="evidence" value="ECO:0007669"/>
    <property type="project" value="InterPro"/>
</dbReference>
<evidence type="ECO:0000256" key="17">
    <source>
        <dbReference type="ARBA" id="ARBA00049902"/>
    </source>
</evidence>
<feature type="domain" description="Penicillin-binding protein transpeptidase" evidence="20">
    <location>
        <begin position="351"/>
        <end position="620"/>
    </location>
</feature>
<feature type="region of interest" description="Disordered" evidence="18">
    <location>
        <begin position="654"/>
        <end position="680"/>
    </location>
</feature>
<evidence type="ECO:0000313" key="22">
    <source>
        <dbReference type="EMBL" id="RPA60537.1"/>
    </source>
</evidence>
<dbReference type="GO" id="GO:0030288">
    <property type="term" value="C:outer membrane-bounded periplasmic space"/>
    <property type="evidence" value="ECO:0007669"/>
    <property type="project" value="TreeGrafter"/>
</dbReference>
<dbReference type="InterPro" id="IPR001460">
    <property type="entry name" value="PCN-bd_Tpept"/>
</dbReference>
<keyword evidence="6" id="KW-0328">Glycosyltransferase</keyword>
<dbReference type="Gene3D" id="3.40.710.10">
    <property type="entry name" value="DD-peptidase/beta-lactamase superfamily"/>
    <property type="match status" value="1"/>
</dbReference>
<reference evidence="22 23" key="1">
    <citation type="submission" date="2018-11" db="EMBL/GenBank/DDBJ databases">
        <title>Aerococcus sp. SJQ22, whole genome shotgun sequence.</title>
        <authorList>
            <person name="Sun L."/>
            <person name="Gao X."/>
            <person name="Chen W."/>
            <person name="Huang K."/>
        </authorList>
    </citation>
    <scope>NUCLEOTIDE SEQUENCE [LARGE SCALE GENOMIC DNA]</scope>
    <source>
        <strain evidence="22 23">SJQ22</strain>
    </source>
</reference>
<evidence type="ECO:0000256" key="2">
    <source>
        <dbReference type="ARBA" id="ARBA00007739"/>
    </source>
</evidence>
<comment type="catalytic activity">
    <reaction evidence="16">
        <text>Preferential cleavage: (Ac)2-L-Lys-D-Ala-|-D-Ala. Also transpeptidation of peptidyl-alanyl moieties that are N-acyl substituents of D-alanine.</text>
        <dbReference type="EC" id="3.4.16.4"/>
    </reaction>
</comment>
<feature type="region of interest" description="Disordered" evidence="18">
    <location>
        <begin position="567"/>
        <end position="586"/>
    </location>
</feature>
<keyword evidence="8 19" id="KW-0812">Transmembrane</keyword>
<keyword evidence="23" id="KW-1185">Reference proteome</keyword>
<evidence type="ECO:0000256" key="11">
    <source>
        <dbReference type="ARBA" id="ARBA00022984"/>
    </source>
</evidence>
<dbReference type="GO" id="GO:0009002">
    <property type="term" value="F:serine-type D-Ala-D-Ala carboxypeptidase activity"/>
    <property type="evidence" value="ECO:0007669"/>
    <property type="project" value="UniProtKB-EC"/>
</dbReference>
<feature type="domain" description="Glycosyl transferase family 51" evidence="21">
    <location>
        <begin position="82"/>
        <end position="254"/>
    </location>
</feature>
<comment type="similarity">
    <text evidence="2">In the N-terminal section; belongs to the glycosyltransferase 51 family.</text>
</comment>
<feature type="compositionally biased region" description="Polar residues" evidence="18">
    <location>
        <begin position="572"/>
        <end position="584"/>
    </location>
</feature>